<feature type="region of interest" description="Disordered" evidence="7">
    <location>
        <begin position="362"/>
        <end position="386"/>
    </location>
</feature>
<feature type="region of interest" description="Disordered" evidence="7">
    <location>
        <begin position="1"/>
        <end position="39"/>
    </location>
</feature>
<feature type="compositionally biased region" description="Pro residues" evidence="7">
    <location>
        <begin position="1392"/>
        <end position="1410"/>
    </location>
</feature>
<dbReference type="OrthoDB" id="29221at2759"/>
<organism evidence="9 10">
    <name type="scientific">Hymenochirus boettgeri</name>
    <name type="common">Congo dwarf clawed frog</name>
    <dbReference type="NCBI Taxonomy" id="247094"/>
    <lineage>
        <taxon>Eukaryota</taxon>
        <taxon>Metazoa</taxon>
        <taxon>Chordata</taxon>
        <taxon>Craniata</taxon>
        <taxon>Vertebrata</taxon>
        <taxon>Euteleostomi</taxon>
        <taxon>Amphibia</taxon>
        <taxon>Batrachia</taxon>
        <taxon>Anura</taxon>
        <taxon>Pipoidea</taxon>
        <taxon>Pipidae</taxon>
        <taxon>Pipinae</taxon>
        <taxon>Hymenochirus</taxon>
    </lineage>
</organism>
<evidence type="ECO:0000256" key="7">
    <source>
        <dbReference type="SAM" id="MobiDB-lite"/>
    </source>
</evidence>
<keyword evidence="3 6" id="KW-0863">Zinc-finger</keyword>
<feature type="compositionally biased region" description="Basic and acidic residues" evidence="7">
    <location>
        <begin position="1474"/>
        <end position="1490"/>
    </location>
</feature>
<reference evidence="9" key="1">
    <citation type="thesis" date="2020" institute="ProQuest LLC" country="789 East Eisenhower Parkway, Ann Arbor, MI, USA">
        <title>Comparative Genomics and Chromosome Evolution.</title>
        <authorList>
            <person name="Mudd A.B."/>
        </authorList>
    </citation>
    <scope>NUCLEOTIDE SEQUENCE</scope>
    <source>
        <strain evidence="9">Female2</strain>
        <tissue evidence="9">Blood</tissue>
    </source>
</reference>
<comment type="caution">
    <text evidence="9">The sequence shown here is derived from an EMBL/GenBank/DDBJ whole genome shotgun (WGS) entry which is preliminary data.</text>
</comment>
<dbReference type="InterPro" id="IPR035979">
    <property type="entry name" value="RBD_domain_sf"/>
</dbReference>
<dbReference type="SUPFAM" id="SSF54928">
    <property type="entry name" value="RNA-binding domain, RBD"/>
    <property type="match status" value="1"/>
</dbReference>
<feature type="region of interest" description="Disordered" evidence="7">
    <location>
        <begin position="1256"/>
        <end position="1419"/>
    </location>
</feature>
<feature type="compositionally biased region" description="Basic and acidic residues" evidence="7">
    <location>
        <begin position="606"/>
        <end position="626"/>
    </location>
</feature>
<feature type="compositionally biased region" description="Basic and acidic residues" evidence="7">
    <location>
        <begin position="1070"/>
        <end position="1084"/>
    </location>
</feature>
<dbReference type="Gene3D" id="3.30.70.330">
    <property type="match status" value="2"/>
</dbReference>
<evidence type="ECO:0000259" key="8">
    <source>
        <dbReference type="PROSITE" id="PS50157"/>
    </source>
</evidence>
<feature type="compositionally biased region" description="Basic and acidic residues" evidence="7">
    <location>
        <begin position="1300"/>
        <end position="1339"/>
    </location>
</feature>
<evidence type="ECO:0000256" key="4">
    <source>
        <dbReference type="ARBA" id="ARBA00022833"/>
    </source>
</evidence>
<gene>
    <name evidence="9" type="ORF">GDO86_007354</name>
</gene>
<sequence>MWQNPHPQIPTFRGRPGEPFSPRGPRSFRPRMWGHGDRGHLPLPPRGVPRGPLPQFSGHGAGPYMAFSEEQQRRNLEVNMNIPRRDMAPVPFRSREMANTDYMVHTAPDMDYRERAAALLDQRARGIPDVDYREADQSAMMFRERLAPAAQFTDREALQIRERLALAMELREREAVALQYEQRLAAMLELREREAAEILRRERGGAVLDIREREAAELLRREREAEFLCREREAAKLLLRERESATLQLREREAALLALRKRDAERGIPGFHRESADLDLREKELDVFRYRDSDRGLDCRERMVIDYSENKNSISRPREKESQTIDYKDKKIPYLDYQEKDCVTAESTNKDSTGLEYQRHDKSGAKVGDSGGIESMERKNAGQTDKDNTKMEQINSVPFDRNPENIEAVHKNQEAACSDYSDRENKTFNLGKSESLEFGKVEQNIPGLDYYEKSDSDYREKEGADSDYRENNADYRNRKHADSDYREREGTDIDYREKGIADSKNQEKSNKSVKQFKNLDTNEKKMESLFTTTKEEKEIPFLSSVDYRQGQAISGKKETAGVKDRMQQIPGLDYHENVDADYREKENVDADYRDAKSIHSRKRKHADSDYRARESADTDYRETEDASCKKTGITVNVKKQNSQSGNKDIKSSSTRIKSPTVPVSNEKKTSVFRDYKESVSTAKREAARLVKRMPSTSNETESSDNPDKISAYLGKASTTVLKAGSSSKQSRCSGSLDIDFRGSVNTKIVESKNQDKNRLDVCTKTESCSELFGSGDQDLRNKKELIQDSEGKSTDQHFKAGTVQKEDEDLRTGKAETNTDYLNKNSLLYDFLQLAVQELKIKRISERNDDFNESVPMEQAGESKRDANLDHEAQTSKRTMAQNQTELGFFGREDADYRNVDYNDTDFRAGYSQDQHFLEKKSRDDLQKGSKDKDYRRTAVPEGATRVIWLDGLPTGASREDIMNALGSSNKLPSQGVNLIGYIPGYSPGSVCVEFSLVEEAVGCMESNKGSMVFRGKKVTLKYIPNTERWICLQCKVVNVLTKERCWQCSALRSEHSTKRKSKQRNTSRSPDKWKERTPPREKSPIGSRRQTVDNQLKARSESTTIIMKGISLNSRPESVVKSLQPYLHLSPSNIRIIKNRKYDHGGGTFGFIDLKSHKEAVRLTRLIRDMKSPLTVDGKNVTVSLAVGQRRTEPIRNEQGKSQKSKKNASGQGKRRQRRSMMNVGPGAGDGPSYIFDAESGLYIDPLADTFYDPKSQKEHLRGGSESVHREEVGREDKASEWRDYKRTAHRSPSPQRRKRDDDCVSRRSGSEEKESGTRVRRGFREEEGTVHADEPFKKPLPPATVKKELSAPEPRANPLIGLIGEYGDDSEEEEEDNKMPEPPMRKKTPPRPAPPAPVPSQPPPPPPTTSAGSAENKLTDWKKMACLLCRRQFPNKDALIKHQQLSDLHKQNLALHQKIKQSEKELAYLQQMEREDKWGPRGTDEGSPGKKRQKYSRSMHFK</sequence>
<feature type="region of interest" description="Disordered" evidence="7">
    <location>
        <begin position="1057"/>
        <end position="1097"/>
    </location>
</feature>
<feature type="region of interest" description="Disordered" evidence="7">
    <location>
        <begin position="1186"/>
        <end position="1233"/>
    </location>
</feature>
<accession>A0A8T2IYV8</accession>
<feature type="compositionally biased region" description="Basic and acidic residues" evidence="7">
    <location>
        <begin position="1191"/>
        <end position="1202"/>
    </location>
</feature>
<feature type="region of interest" description="Disordered" evidence="7">
    <location>
        <begin position="1474"/>
        <end position="1504"/>
    </location>
</feature>
<keyword evidence="10" id="KW-1185">Reference proteome</keyword>
<dbReference type="PROSITE" id="PS01358">
    <property type="entry name" value="ZF_RANBP2_1"/>
    <property type="match status" value="1"/>
</dbReference>
<proteinExistence type="predicted"/>
<feature type="compositionally biased region" description="Basic residues" evidence="7">
    <location>
        <begin position="1491"/>
        <end position="1504"/>
    </location>
</feature>
<dbReference type="Proteomes" id="UP000812440">
    <property type="component" value="Chromosome 4"/>
</dbReference>
<dbReference type="InterPro" id="IPR001876">
    <property type="entry name" value="Znf_RanBP2"/>
</dbReference>
<dbReference type="EMBL" id="JAACNH010000007">
    <property type="protein sequence ID" value="KAG8436217.1"/>
    <property type="molecule type" value="Genomic_DNA"/>
</dbReference>
<comment type="subcellular location">
    <subcellularLocation>
        <location evidence="1">Nucleus</location>
    </subcellularLocation>
</comment>
<evidence type="ECO:0000313" key="9">
    <source>
        <dbReference type="EMBL" id="KAG8436218.1"/>
    </source>
</evidence>
<keyword evidence="2" id="KW-0479">Metal-binding</keyword>
<feature type="compositionally biased region" description="Basic and acidic residues" evidence="7">
    <location>
        <begin position="375"/>
        <end position="386"/>
    </location>
</feature>
<evidence type="ECO:0000256" key="3">
    <source>
        <dbReference type="ARBA" id="ARBA00022771"/>
    </source>
</evidence>
<dbReference type="GO" id="GO:0000398">
    <property type="term" value="P:mRNA splicing, via spliceosome"/>
    <property type="evidence" value="ECO:0007669"/>
    <property type="project" value="TreeGrafter"/>
</dbReference>
<evidence type="ECO:0000256" key="5">
    <source>
        <dbReference type="ARBA" id="ARBA00023242"/>
    </source>
</evidence>
<keyword evidence="4" id="KW-0862">Zinc</keyword>
<dbReference type="InterPro" id="IPR013087">
    <property type="entry name" value="Znf_C2H2_type"/>
</dbReference>
<feature type="compositionally biased region" description="Acidic residues" evidence="7">
    <location>
        <begin position="1368"/>
        <end position="1378"/>
    </location>
</feature>
<feature type="region of interest" description="Disordered" evidence="7">
    <location>
        <begin position="918"/>
        <end position="938"/>
    </location>
</feature>
<feature type="domain" description="C2H2-type" evidence="8">
    <location>
        <begin position="1426"/>
        <end position="1451"/>
    </location>
</feature>
<feature type="region of interest" description="Disordered" evidence="7">
    <location>
        <begin position="593"/>
        <end position="626"/>
    </location>
</feature>
<evidence type="ECO:0000256" key="6">
    <source>
        <dbReference type="PROSITE-ProRule" id="PRU00042"/>
    </source>
</evidence>
<protein>
    <recommendedName>
        <fullName evidence="8">C2H2-type domain-containing protein</fullName>
    </recommendedName>
</protein>
<feature type="compositionally biased region" description="Basic residues" evidence="7">
    <location>
        <begin position="1204"/>
        <end position="1220"/>
    </location>
</feature>
<dbReference type="GO" id="GO:0005634">
    <property type="term" value="C:nucleus"/>
    <property type="evidence" value="ECO:0007669"/>
    <property type="project" value="UniProtKB-SubCell"/>
</dbReference>
<dbReference type="EMBL" id="JAACNH010000007">
    <property type="protein sequence ID" value="KAG8436218.1"/>
    <property type="molecule type" value="Genomic_DNA"/>
</dbReference>
<evidence type="ECO:0000256" key="1">
    <source>
        <dbReference type="ARBA" id="ARBA00004123"/>
    </source>
</evidence>
<dbReference type="PROSITE" id="PS50157">
    <property type="entry name" value="ZINC_FINGER_C2H2_2"/>
    <property type="match status" value="1"/>
</dbReference>
<dbReference type="InterPro" id="IPR012677">
    <property type="entry name" value="Nucleotide-bd_a/b_plait_sf"/>
</dbReference>
<keyword evidence="5" id="KW-0539">Nucleus</keyword>
<dbReference type="GO" id="GO:0003723">
    <property type="term" value="F:RNA binding"/>
    <property type="evidence" value="ECO:0007669"/>
    <property type="project" value="TreeGrafter"/>
</dbReference>
<feature type="compositionally biased region" description="Polar residues" evidence="7">
    <location>
        <begin position="638"/>
        <end position="663"/>
    </location>
</feature>
<feature type="compositionally biased region" description="Basic and acidic residues" evidence="7">
    <location>
        <begin position="1256"/>
        <end position="1288"/>
    </location>
</feature>
<dbReference type="PANTHER" id="PTHR13948">
    <property type="entry name" value="RNA-BINDING PROTEIN"/>
    <property type="match status" value="1"/>
</dbReference>
<feature type="compositionally biased region" description="Basic and acidic residues" evidence="7">
    <location>
        <begin position="450"/>
        <end position="510"/>
    </location>
</feature>
<evidence type="ECO:0000256" key="2">
    <source>
        <dbReference type="ARBA" id="ARBA00022723"/>
    </source>
</evidence>
<dbReference type="PANTHER" id="PTHR13948:SF22">
    <property type="entry name" value="RNA-BINDING PROTEIN 6"/>
    <property type="match status" value="1"/>
</dbReference>
<dbReference type="GO" id="GO:0008270">
    <property type="term" value="F:zinc ion binding"/>
    <property type="evidence" value="ECO:0007669"/>
    <property type="project" value="UniProtKB-KW"/>
</dbReference>
<feature type="region of interest" description="Disordered" evidence="7">
    <location>
        <begin position="449"/>
        <end position="513"/>
    </location>
</feature>
<feature type="compositionally biased region" description="Low complexity" evidence="7">
    <location>
        <begin position="20"/>
        <end position="31"/>
    </location>
</feature>
<evidence type="ECO:0000313" key="10">
    <source>
        <dbReference type="Proteomes" id="UP000812440"/>
    </source>
</evidence>
<feature type="region of interest" description="Disordered" evidence="7">
    <location>
        <begin position="638"/>
        <end position="668"/>
    </location>
</feature>
<name>A0A8T2IYV8_9PIPI</name>